<evidence type="ECO:0000313" key="1">
    <source>
        <dbReference type="EMBL" id="JAE15429.1"/>
    </source>
</evidence>
<organism evidence="1">
    <name type="scientific">Arundo donax</name>
    <name type="common">Giant reed</name>
    <name type="synonym">Donax arundinaceus</name>
    <dbReference type="NCBI Taxonomy" id="35708"/>
    <lineage>
        <taxon>Eukaryota</taxon>
        <taxon>Viridiplantae</taxon>
        <taxon>Streptophyta</taxon>
        <taxon>Embryophyta</taxon>
        <taxon>Tracheophyta</taxon>
        <taxon>Spermatophyta</taxon>
        <taxon>Magnoliopsida</taxon>
        <taxon>Liliopsida</taxon>
        <taxon>Poales</taxon>
        <taxon>Poaceae</taxon>
        <taxon>PACMAD clade</taxon>
        <taxon>Arundinoideae</taxon>
        <taxon>Arundineae</taxon>
        <taxon>Arundo</taxon>
    </lineage>
</organism>
<name>A0A0A9FW08_ARUDO</name>
<accession>A0A0A9FW08</accession>
<reference evidence="1" key="2">
    <citation type="journal article" date="2015" name="Data Brief">
        <title>Shoot transcriptome of the giant reed, Arundo donax.</title>
        <authorList>
            <person name="Barrero R.A."/>
            <person name="Guerrero F.D."/>
            <person name="Moolhuijzen P."/>
            <person name="Goolsby J.A."/>
            <person name="Tidwell J."/>
            <person name="Bellgard S.E."/>
            <person name="Bellgard M.I."/>
        </authorList>
    </citation>
    <scope>NUCLEOTIDE SEQUENCE</scope>
    <source>
        <tissue evidence="1">Shoot tissue taken approximately 20 cm above the soil surface</tissue>
    </source>
</reference>
<dbReference type="EMBL" id="GBRH01182467">
    <property type="protein sequence ID" value="JAE15429.1"/>
    <property type="molecule type" value="Transcribed_RNA"/>
</dbReference>
<reference evidence="1" key="1">
    <citation type="submission" date="2014-09" db="EMBL/GenBank/DDBJ databases">
        <authorList>
            <person name="Magalhaes I.L.F."/>
            <person name="Oliveira U."/>
            <person name="Santos F.R."/>
            <person name="Vidigal T.H.D.A."/>
            <person name="Brescovit A.D."/>
            <person name="Santos A.J."/>
        </authorList>
    </citation>
    <scope>NUCLEOTIDE SEQUENCE</scope>
    <source>
        <tissue evidence="1">Shoot tissue taken approximately 20 cm above the soil surface</tissue>
    </source>
</reference>
<dbReference type="AlphaFoldDB" id="A0A0A9FW08"/>
<sequence>MSAFMSPKKGTMAATMVANATATVRETSRGTTFHAAYCPSLGSERKLSRTSFVGCRYTTATAESCSSVKSSVMRSSHCGITVLPSTMKLLRRAPCAWLPNAQYPKMATLKNVVTTTA</sequence>
<proteinExistence type="predicted"/>
<protein>
    <submittedName>
        <fullName evidence="1">Uncharacterized protein</fullName>
    </submittedName>
</protein>